<comment type="subcellular location">
    <subcellularLocation>
        <location evidence="1 8">Cell membrane</location>
        <topology evidence="1 8">Multi-pass membrane protein</topology>
    </subcellularLocation>
</comment>
<keyword evidence="11" id="KW-1185">Reference proteome</keyword>
<evidence type="ECO:0000313" key="11">
    <source>
        <dbReference type="Proteomes" id="UP001069090"/>
    </source>
</evidence>
<feature type="transmembrane region" description="Helical" evidence="8">
    <location>
        <begin position="70"/>
        <end position="92"/>
    </location>
</feature>
<keyword evidence="5 8" id="KW-0812">Transmembrane</keyword>
<sequence>MGLISNRSIFSAFFSFPPLIYQLAFFVFPLFFLLVLSFWSVKFYRVQPDFTFSNWLYIFEKGYFWKSYGWTFSLAAMTSIIASVIAFPASYYISFKLSENIKRIVLLSLIVPFFTSYLVRIYSWQVFLNDNGIINAALDYIGVGAVAMINTKLGSVIGYLTLSLPLVILLQVFSLSNIDRNLVEAAHNLKCSPLKTIFLVVIPAARVGLVLAALFCFILSFGDFVSPIYLGGATTQTLSILIIDLSKAGQQWPRAAVVAITMIVTLLATTFLALRFAYKGKS</sequence>
<protein>
    <submittedName>
        <fullName evidence="10">ABC transporter permease</fullName>
    </submittedName>
</protein>
<evidence type="ECO:0000256" key="6">
    <source>
        <dbReference type="ARBA" id="ARBA00022989"/>
    </source>
</evidence>
<keyword evidence="4" id="KW-1003">Cell membrane</keyword>
<name>A0A9J6RNN6_9GAMM</name>
<dbReference type="PANTHER" id="PTHR42929:SF1">
    <property type="entry name" value="INNER MEMBRANE ABC TRANSPORTER PERMEASE PROTEIN YDCU-RELATED"/>
    <property type="match status" value="1"/>
</dbReference>
<evidence type="ECO:0000256" key="5">
    <source>
        <dbReference type="ARBA" id="ARBA00022692"/>
    </source>
</evidence>
<keyword evidence="3 8" id="KW-0813">Transport</keyword>
<keyword evidence="6 8" id="KW-1133">Transmembrane helix</keyword>
<organism evidence="10 11">
    <name type="scientific">Dasania phycosphaerae</name>
    <dbReference type="NCBI Taxonomy" id="2950436"/>
    <lineage>
        <taxon>Bacteria</taxon>
        <taxon>Pseudomonadati</taxon>
        <taxon>Pseudomonadota</taxon>
        <taxon>Gammaproteobacteria</taxon>
        <taxon>Cellvibrionales</taxon>
        <taxon>Spongiibacteraceae</taxon>
        <taxon>Dasania</taxon>
    </lineage>
</organism>
<evidence type="ECO:0000259" key="9">
    <source>
        <dbReference type="PROSITE" id="PS50928"/>
    </source>
</evidence>
<evidence type="ECO:0000256" key="7">
    <source>
        <dbReference type="ARBA" id="ARBA00023136"/>
    </source>
</evidence>
<evidence type="ECO:0000256" key="8">
    <source>
        <dbReference type="RuleBase" id="RU363032"/>
    </source>
</evidence>
<dbReference type="PANTHER" id="PTHR42929">
    <property type="entry name" value="INNER MEMBRANE ABC TRANSPORTER PERMEASE PROTEIN YDCU-RELATED-RELATED"/>
    <property type="match status" value="1"/>
</dbReference>
<dbReference type="CDD" id="cd06261">
    <property type="entry name" value="TM_PBP2"/>
    <property type="match status" value="1"/>
</dbReference>
<feature type="transmembrane region" description="Helical" evidence="8">
    <location>
        <begin position="257"/>
        <end position="278"/>
    </location>
</feature>
<dbReference type="Proteomes" id="UP001069090">
    <property type="component" value="Unassembled WGS sequence"/>
</dbReference>
<feature type="transmembrane region" description="Helical" evidence="8">
    <location>
        <begin position="104"/>
        <end position="122"/>
    </location>
</feature>
<dbReference type="InterPro" id="IPR000515">
    <property type="entry name" value="MetI-like"/>
</dbReference>
<dbReference type="RefSeq" id="WP_258332082.1">
    <property type="nucleotide sequence ID" value="NZ_JAPTGG010000009.1"/>
</dbReference>
<gene>
    <name evidence="10" type="ORF">O0V09_12005</name>
</gene>
<reference evidence="10 11" key="1">
    <citation type="submission" date="2022-12" db="EMBL/GenBank/DDBJ databases">
        <title>Dasania phycosphaerae sp. nov., isolated from particulate material of the south coast of Korea.</title>
        <authorList>
            <person name="Jiang Y."/>
        </authorList>
    </citation>
    <scope>NUCLEOTIDE SEQUENCE [LARGE SCALE GENOMIC DNA]</scope>
    <source>
        <strain evidence="10 11">GY-19</strain>
    </source>
</reference>
<dbReference type="Gene3D" id="1.10.3720.10">
    <property type="entry name" value="MetI-like"/>
    <property type="match status" value="1"/>
</dbReference>
<dbReference type="SUPFAM" id="SSF161098">
    <property type="entry name" value="MetI-like"/>
    <property type="match status" value="1"/>
</dbReference>
<dbReference type="EMBL" id="JAPTGG010000009">
    <property type="protein sequence ID" value="MCZ0865929.1"/>
    <property type="molecule type" value="Genomic_DNA"/>
</dbReference>
<dbReference type="InterPro" id="IPR035906">
    <property type="entry name" value="MetI-like_sf"/>
</dbReference>
<dbReference type="GO" id="GO:0055085">
    <property type="term" value="P:transmembrane transport"/>
    <property type="evidence" value="ECO:0007669"/>
    <property type="project" value="InterPro"/>
</dbReference>
<evidence type="ECO:0000256" key="3">
    <source>
        <dbReference type="ARBA" id="ARBA00022448"/>
    </source>
</evidence>
<accession>A0A9J6RNN6</accession>
<proteinExistence type="inferred from homology"/>
<evidence type="ECO:0000313" key="10">
    <source>
        <dbReference type="EMBL" id="MCZ0865929.1"/>
    </source>
</evidence>
<evidence type="ECO:0000256" key="4">
    <source>
        <dbReference type="ARBA" id="ARBA00022475"/>
    </source>
</evidence>
<dbReference type="Pfam" id="PF00528">
    <property type="entry name" value="BPD_transp_1"/>
    <property type="match status" value="1"/>
</dbReference>
<dbReference type="AlphaFoldDB" id="A0A9J6RNN6"/>
<dbReference type="PROSITE" id="PS50928">
    <property type="entry name" value="ABC_TM1"/>
    <property type="match status" value="1"/>
</dbReference>
<dbReference type="GO" id="GO:0005886">
    <property type="term" value="C:plasma membrane"/>
    <property type="evidence" value="ECO:0007669"/>
    <property type="project" value="UniProtKB-SubCell"/>
</dbReference>
<feature type="domain" description="ABC transmembrane type-1" evidence="9">
    <location>
        <begin position="68"/>
        <end position="273"/>
    </location>
</feature>
<feature type="transmembrane region" description="Helical" evidence="8">
    <location>
        <begin position="197"/>
        <end position="221"/>
    </location>
</feature>
<comment type="similarity">
    <text evidence="2">Belongs to the binding-protein-dependent transport system permease family. CysTW subfamily.</text>
</comment>
<feature type="transmembrane region" description="Helical" evidence="8">
    <location>
        <begin position="20"/>
        <end position="41"/>
    </location>
</feature>
<feature type="transmembrane region" description="Helical" evidence="8">
    <location>
        <begin position="227"/>
        <end position="245"/>
    </location>
</feature>
<comment type="caution">
    <text evidence="10">The sequence shown here is derived from an EMBL/GenBank/DDBJ whole genome shotgun (WGS) entry which is preliminary data.</text>
</comment>
<feature type="transmembrane region" description="Helical" evidence="8">
    <location>
        <begin position="156"/>
        <end position="176"/>
    </location>
</feature>
<keyword evidence="7 8" id="KW-0472">Membrane</keyword>
<evidence type="ECO:0000256" key="1">
    <source>
        <dbReference type="ARBA" id="ARBA00004651"/>
    </source>
</evidence>
<evidence type="ECO:0000256" key="2">
    <source>
        <dbReference type="ARBA" id="ARBA00007069"/>
    </source>
</evidence>